<feature type="region of interest" description="Disordered" evidence="3">
    <location>
        <begin position="51"/>
        <end position="70"/>
    </location>
</feature>
<name>A0A7S3L571_9STRA</name>
<dbReference type="Gene3D" id="1.10.30.10">
    <property type="entry name" value="High mobility group box domain"/>
    <property type="match status" value="1"/>
</dbReference>
<dbReference type="GO" id="GO:0005634">
    <property type="term" value="C:nucleus"/>
    <property type="evidence" value="ECO:0007669"/>
    <property type="project" value="UniProtKB-UniRule"/>
</dbReference>
<evidence type="ECO:0000259" key="4">
    <source>
        <dbReference type="PROSITE" id="PS50118"/>
    </source>
</evidence>
<proteinExistence type="predicted"/>
<dbReference type="PANTHER" id="PTHR48112">
    <property type="entry name" value="HIGH MOBILITY GROUP PROTEIN DSP1"/>
    <property type="match status" value="1"/>
</dbReference>
<keyword evidence="2" id="KW-0539">Nucleus</keyword>
<sequence length="342" mass="38106">MEAQLFSDTSDPVDTIGAEGDVDSFGILERPKRPLSAYNLFFRDEREKLLQSLPSREAPSTQKSKLKGDADKCHRKIDFSNLAKTIASSWKQIDDSVKKEYEVIADAGRALYNEKAKAWREQRKALGLSTKREVKKKPTAKKHSSKVKQAVVPPSNTLYSDCMPRLDLGPNPRRRRVDSHQHVWSLPDNPPSGVDHFEEARTEPVTPLSTPGDFLQEPLDPFANSMAAPSVHSYGQQSFSNAQLDFPYSYKSDWMSLQNERMLRVSDSSLNTSAYSSVPHPSFNKTYHPELGHNAASHSAVAGGVNGGPGSQAWFSHQQANHVSTQHQNNYCAPQPVNAFDE</sequence>
<gene>
    <name evidence="5" type="ORF">ACOF00016_LOCUS9687</name>
</gene>
<organism evidence="5">
    <name type="scientific">Amphora coffeiformis</name>
    <dbReference type="NCBI Taxonomy" id="265554"/>
    <lineage>
        <taxon>Eukaryota</taxon>
        <taxon>Sar</taxon>
        <taxon>Stramenopiles</taxon>
        <taxon>Ochrophyta</taxon>
        <taxon>Bacillariophyta</taxon>
        <taxon>Bacillariophyceae</taxon>
        <taxon>Bacillariophycidae</taxon>
        <taxon>Thalassiophysales</taxon>
        <taxon>Catenulaceae</taxon>
        <taxon>Amphora</taxon>
    </lineage>
</organism>
<dbReference type="InterPro" id="IPR009071">
    <property type="entry name" value="HMG_box_dom"/>
</dbReference>
<dbReference type="GO" id="GO:0003677">
    <property type="term" value="F:DNA binding"/>
    <property type="evidence" value="ECO:0007669"/>
    <property type="project" value="UniProtKB-UniRule"/>
</dbReference>
<dbReference type="PROSITE" id="PS50118">
    <property type="entry name" value="HMG_BOX_2"/>
    <property type="match status" value="1"/>
</dbReference>
<feature type="region of interest" description="Disordered" evidence="3">
    <location>
        <begin position="170"/>
        <end position="197"/>
    </location>
</feature>
<dbReference type="SUPFAM" id="SSF47095">
    <property type="entry name" value="HMG-box"/>
    <property type="match status" value="1"/>
</dbReference>
<dbReference type="InterPro" id="IPR050342">
    <property type="entry name" value="HMGB"/>
</dbReference>
<evidence type="ECO:0000256" key="3">
    <source>
        <dbReference type="SAM" id="MobiDB-lite"/>
    </source>
</evidence>
<dbReference type="InterPro" id="IPR036910">
    <property type="entry name" value="HMG_box_dom_sf"/>
</dbReference>
<protein>
    <recommendedName>
        <fullName evidence="4">HMG box domain-containing protein</fullName>
    </recommendedName>
</protein>
<keyword evidence="1 2" id="KW-0238">DNA-binding</keyword>
<dbReference type="SMART" id="SM00398">
    <property type="entry name" value="HMG"/>
    <property type="match status" value="1"/>
</dbReference>
<feature type="domain" description="HMG box" evidence="4">
    <location>
        <begin position="31"/>
        <end position="120"/>
    </location>
</feature>
<evidence type="ECO:0000256" key="1">
    <source>
        <dbReference type="ARBA" id="ARBA00023125"/>
    </source>
</evidence>
<dbReference type="CDD" id="cd00084">
    <property type="entry name" value="HMG-box_SF"/>
    <property type="match status" value="1"/>
</dbReference>
<evidence type="ECO:0000313" key="5">
    <source>
        <dbReference type="EMBL" id="CAE0412422.1"/>
    </source>
</evidence>
<dbReference type="EMBL" id="HBIM01011700">
    <property type="protein sequence ID" value="CAE0412422.1"/>
    <property type="molecule type" value="Transcribed_RNA"/>
</dbReference>
<dbReference type="Pfam" id="PF09011">
    <property type="entry name" value="HMG_box_2"/>
    <property type="match status" value="1"/>
</dbReference>
<dbReference type="AlphaFoldDB" id="A0A7S3L571"/>
<feature type="compositionally biased region" description="Polar residues" evidence="3">
    <location>
        <begin position="52"/>
        <end position="63"/>
    </location>
</feature>
<reference evidence="5" key="1">
    <citation type="submission" date="2021-01" db="EMBL/GenBank/DDBJ databases">
        <authorList>
            <person name="Corre E."/>
            <person name="Pelletier E."/>
            <person name="Niang G."/>
            <person name="Scheremetjew M."/>
            <person name="Finn R."/>
            <person name="Kale V."/>
            <person name="Holt S."/>
            <person name="Cochrane G."/>
            <person name="Meng A."/>
            <person name="Brown T."/>
            <person name="Cohen L."/>
        </authorList>
    </citation>
    <scope>NUCLEOTIDE SEQUENCE</scope>
    <source>
        <strain evidence="5">CCMP127</strain>
    </source>
</reference>
<evidence type="ECO:0000256" key="2">
    <source>
        <dbReference type="PROSITE-ProRule" id="PRU00267"/>
    </source>
</evidence>
<feature type="compositionally biased region" description="Basic residues" evidence="3">
    <location>
        <begin position="133"/>
        <end position="146"/>
    </location>
</feature>
<feature type="region of interest" description="Disordered" evidence="3">
    <location>
        <begin position="131"/>
        <end position="150"/>
    </location>
</feature>
<dbReference type="PANTHER" id="PTHR48112:SF15">
    <property type="entry name" value="HMG BOX DOMAIN-CONTAINING PROTEIN"/>
    <property type="match status" value="1"/>
</dbReference>
<feature type="DNA-binding region" description="HMG box" evidence="2">
    <location>
        <begin position="31"/>
        <end position="120"/>
    </location>
</feature>
<accession>A0A7S3L571</accession>